<dbReference type="EMBL" id="JAQQWE010000009">
    <property type="protein sequence ID" value="KAK7941356.1"/>
    <property type="molecule type" value="Genomic_DNA"/>
</dbReference>
<dbReference type="SUPFAM" id="SSF50965">
    <property type="entry name" value="Galactose oxidase, central domain"/>
    <property type="match status" value="1"/>
</dbReference>
<dbReference type="InterPro" id="IPR015915">
    <property type="entry name" value="Kelch-typ_b-propeller"/>
</dbReference>
<dbReference type="Gene3D" id="2.120.10.80">
    <property type="entry name" value="Kelch-type beta propeller"/>
    <property type="match status" value="1"/>
</dbReference>
<evidence type="ECO:0000313" key="6">
    <source>
        <dbReference type="Proteomes" id="UP001391051"/>
    </source>
</evidence>
<feature type="region of interest" description="Disordered" evidence="3">
    <location>
        <begin position="374"/>
        <end position="399"/>
    </location>
</feature>
<proteinExistence type="predicted"/>
<keyword evidence="4" id="KW-1133">Transmembrane helix</keyword>
<feature type="compositionally biased region" description="Polar residues" evidence="3">
    <location>
        <begin position="374"/>
        <end position="387"/>
    </location>
</feature>
<evidence type="ECO:0000256" key="4">
    <source>
        <dbReference type="SAM" id="Phobius"/>
    </source>
</evidence>
<dbReference type="InterPro" id="IPR011043">
    <property type="entry name" value="Gal_Oxase/kelch_b-propeller"/>
</dbReference>
<dbReference type="GeneID" id="92083027"/>
<comment type="caution">
    <text evidence="5">The sequence shown here is derived from an EMBL/GenBank/DDBJ whole genome shotgun (WGS) entry which is preliminary data.</text>
</comment>
<gene>
    <name evidence="5" type="ORF">PG986_013743</name>
</gene>
<dbReference type="PANTHER" id="PTHR46228">
    <property type="entry name" value="KELCH DOMAIN-CONTAINING PROTEIN"/>
    <property type="match status" value="1"/>
</dbReference>
<name>A0ABR1PWE2_9PEZI</name>
<keyword evidence="1" id="KW-0880">Kelch repeat</keyword>
<dbReference type="RefSeq" id="XP_066694108.1">
    <property type="nucleotide sequence ID" value="XM_066849965.1"/>
</dbReference>
<sequence>FKPAAHDDRLNYTGPITLGQSKYSSASCHRCLWRLLTGFEDNYVVAIDMTKSWDWKKNISEVVINKTVAEGTSNYVPKVGSGALFHGPPNDPQIYLYGGVTSALNTSFIDYQAPTTNQYALWGFNTQTHGWTQYDVSLAAPQRPSWGASAEAPEQGMAFYLNGMISNMSSAVTASANTPPDQFGRNDSAGSTKANGYEYINKYSRRWVSKSTGWNGLHTTNRPKGCAGNRRRCHWQPAVTDSRSLVSMNQVSIFDVATIGTSNAANGWMSQTITGAAPLPRVDFCVVSVSAPDDSSFNIFLYGGWDHTKNAYYDDIWVLSLPSFTWVKIYEGVLPRLGHDCHLVGGGEATKLLPSGGWTSFQIANLFTGTSNQSAPYHVPSDNNSATPRIDNSDGGSSSTSVGAIVGGTVGGVAFLAIAVTVIYCWRRRRPRQGQPMPELAAREDTKPETAQFATAVPPAIGDPQYTPHPPNTPTSELAGTSAVNELPGEQRLAELPESRFARPWNEESAVYHEAGY</sequence>
<evidence type="ECO:0008006" key="7">
    <source>
        <dbReference type="Google" id="ProtNLM"/>
    </source>
</evidence>
<accession>A0ABR1PWE2</accession>
<feature type="transmembrane region" description="Helical" evidence="4">
    <location>
        <begin position="402"/>
        <end position="426"/>
    </location>
</feature>
<feature type="region of interest" description="Disordered" evidence="3">
    <location>
        <begin position="463"/>
        <end position="482"/>
    </location>
</feature>
<reference evidence="5 6" key="1">
    <citation type="submission" date="2023-01" db="EMBL/GenBank/DDBJ databases">
        <title>Analysis of 21 Apiospora genomes using comparative genomics revels a genus with tremendous synthesis potential of carbohydrate active enzymes and secondary metabolites.</title>
        <authorList>
            <person name="Sorensen T."/>
        </authorList>
    </citation>
    <scope>NUCLEOTIDE SEQUENCE [LARGE SCALE GENOMIC DNA]</scope>
    <source>
        <strain evidence="5 6">CBS 24483</strain>
    </source>
</reference>
<dbReference type="PANTHER" id="PTHR46228:SF2">
    <property type="entry name" value="KELCH REPEAT PROTEIN (AFU_ORTHOLOGUE AFUA_4G14350)"/>
    <property type="match status" value="1"/>
</dbReference>
<keyword evidence="4" id="KW-0472">Membrane</keyword>
<evidence type="ECO:0000256" key="3">
    <source>
        <dbReference type="SAM" id="MobiDB-lite"/>
    </source>
</evidence>
<keyword evidence="2" id="KW-0677">Repeat</keyword>
<feature type="non-terminal residue" evidence="5">
    <location>
        <position position="1"/>
    </location>
</feature>
<keyword evidence="4" id="KW-0812">Transmembrane</keyword>
<evidence type="ECO:0000313" key="5">
    <source>
        <dbReference type="EMBL" id="KAK7941356.1"/>
    </source>
</evidence>
<protein>
    <recommendedName>
        <fullName evidence="7">Cell wall anchored protein</fullName>
    </recommendedName>
</protein>
<organism evidence="5 6">
    <name type="scientific">Apiospora aurea</name>
    <dbReference type="NCBI Taxonomy" id="335848"/>
    <lineage>
        <taxon>Eukaryota</taxon>
        <taxon>Fungi</taxon>
        <taxon>Dikarya</taxon>
        <taxon>Ascomycota</taxon>
        <taxon>Pezizomycotina</taxon>
        <taxon>Sordariomycetes</taxon>
        <taxon>Xylariomycetidae</taxon>
        <taxon>Amphisphaeriales</taxon>
        <taxon>Apiosporaceae</taxon>
        <taxon>Apiospora</taxon>
    </lineage>
</organism>
<evidence type="ECO:0000256" key="1">
    <source>
        <dbReference type="ARBA" id="ARBA00022441"/>
    </source>
</evidence>
<evidence type="ECO:0000256" key="2">
    <source>
        <dbReference type="ARBA" id="ARBA00022737"/>
    </source>
</evidence>
<keyword evidence="6" id="KW-1185">Reference proteome</keyword>
<dbReference type="Proteomes" id="UP001391051">
    <property type="component" value="Unassembled WGS sequence"/>
</dbReference>